<evidence type="ECO:0000256" key="1">
    <source>
        <dbReference type="SAM" id="Phobius"/>
    </source>
</evidence>
<dbReference type="SUPFAM" id="SSF55785">
    <property type="entry name" value="PYP-like sensor domain (PAS domain)"/>
    <property type="match status" value="1"/>
</dbReference>
<evidence type="ECO:0000259" key="4">
    <source>
        <dbReference type="PROSITE" id="PS50887"/>
    </source>
</evidence>
<organism evidence="5 6">
    <name type="scientific">Methylomicrobium album BG8</name>
    <dbReference type="NCBI Taxonomy" id="686340"/>
    <lineage>
        <taxon>Bacteria</taxon>
        <taxon>Pseudomonadati</taxon>
        <taxon>Pseudomonadota</taxon>
        <taxon>Gammaproteobacteria</taxon>
        <taxon>Methylococcales</taxon>
        <taxon>Methylococcaceae</taxon>
        <taxon>Methylomicrobium</taxon>
    </lineage>
</organism>
<keyword evidence="6" id="KW-1185">Reference proteome</keyword>
<evidence type="ECO:0000313" key="5">
    <source>
        <dbReference type="EMBL" id="EIC30246.1"/>
    </source>
</evidence>
<feature type="transmembrane region" description="Helical" evidence="1">
    <location>
        <begin position="290"/>
        <end position="313"/>
    </location>
</feature>
<evidence type="ECO:0000313" key="6">
    <source>
        <dbReference type="Proteomes" id="UP000005090"/>
    </source>
</evidence>
<evidence type="ECO:0000259" key="2">
    <source>
        <dbReference type="PROSITE" id="PS50112"/>
    </source>
</evidence>
<dbReference type="InterPro" id="IPR000014">
    <property type="entry name" value="PAS"/>
</dbReference>
<dbReference type="CDD" id="cd01948">
    <property type="entry name" value="EAL"/>
    <property type="match status" value="1"/>
</dbReference>
<dbReference type="Gene3D" id="3.30.70.270">
    <property type="match status" value="1"/>
</dbReference>
<dbReference type="EMBL" id="CM001475">
    <property type="protein sequence ID" value="EIC30246.1"/>
    <property type="molecule type" value="Genomic_DNA"/>
</dbReference>
<sequence>MPRSPFFFSLRWKLAILFGSVFLLMHSIFSYFAYRHAIESFYLDRLKEHRNHLHIARALTEDSFLVLEQLAEMLSIFVEQRSHSATNRGQTSFTMLDEKWSRWQLSWGIENIVFFDRNGATIKSWGSPMPTDDATIHKVIHSEIPGHRTICDTICFQQAVVPVIGRSQTVGAYGVTRSFADIMIKYKQATGADIGILSADTTLSGAPEHPWPYQLAGLTLSDNKGLYQYITAHVALSELNNQTKTIHLAGATYEIGIAPIQEDKKHSPLFLFINDTTEIEENLQKDLQKVWLYGVISLLGSLTLLPVLLHYTFSRVARLSGALPLLAAHQYDKFRERVGFKKIASTDYDEVDQLHQTALTLAQQLQSLEQEVHSNTLTLIKKSRELAIERDFIRQLIDTAPIIILTQKLNGIILTINQAGVQELGPEEHSIKGKIFDLLIPETEWEHHKKLSMLRSGEITGQFQVDGQLISETGKTRDISWLHSLFNPPNNPDEAVILTLGVDNSERSQYQQKMLTQPSQDPVTGLASYQQFRDELTIALATARRYDYLIAVFLFDIDPYEEIHDLHGPRAGEMMLTWVARRLKDSLRSIDRLSRINRNVFALLISHVKTDRLGDFAKKLIQDIGAAPFIHAGKNYRLDAHIGIAVYPEHGLTPNDLYANADAARLHARQIGPGSFHCCRLSRDGQLKIEQLLNFRQMLEQAIMKDRFVLEYQPVRDSRSSELHHYECLLRLPQDGGGQLLPEVFLNHAEELGLAGKIDCIAFKQALRALNETGRQGKAVRLSINLSGKVFEDSGFYDDMAYLFDLYDIGPEKIIFEIPEAAVESHYTQAKTLIQQFKRLGCGVALDNFGVSFSSFYYLKNLPIDYVKISAPLIRQIDQTLDDRMFVKSLSDVAHTFGKLTIAKSVESGGALKTLQELGIDLVQGTLIGNPESSI</sequence>
<dbReference type="PROSITE" id="PS50112">
    <property type="entry name" value="PAS"/>
    <property type="match status" value="1"/>
</dbReference>
<keyword evidence="1" id="KW-0812">Transmembrane</keyword>
<dbReference type="SUPFAM" id="SSF141868">
    <property type="entry name" value="EAL domain-like"/>
    <property type="match status" value="1"/>
</dbReference>
<feature type="domain" description="PAS" evidence="2">
    <location>
        <begin position="389"/>
        <end position="458"/>
    </location>
</feature>
<dbReference type="SUPFAM" id="SSF55073">
    <property type="entry name" value="Nucleotide cyclase"/>
    <property type="match status" value="1"/>
</dbReference>
<dbReference type="PANTHER" id="PTHR33121">
    <property type="entry name" value="CYCLIC DI-GMP PHOSPHODIESTERASE PDEF"/>
    <property type="match status" value="1"/>
</dbReference>
<evidence type="ECO:0000259" key="3">
    <source>
        <dbReference type="PROSITE" id="PS50883"/>
    </source>
</evidence>
<dbReference type="RefSeq" id="WP_005372787.1">
    <property type="nucleotide sequence ID" value="NZ_CM001475.1"/>
</dbReference>
<dbReference type="InterPro" id="IPR043128">
    <property type="entry name" value="Rev_trsase/Diguanyl_cyclase"/>
</dbReference>
<proteinExistence type="predicted"/>
<name>H8GIQ6_METAL</name>
<feature type="transmembrane region" description="Helical" evidence="1">
    <location>
        <begin position="12"/>
        <end position="34"/>
    </location>
</feature>
<dbReference type="PROSITE" id="PS50883">
    <property type="entry name" value="EAL"/>
    <property type="match status" value="1"/>
</dbReference>
<dbReference type="GO" id="GO:0071111">
    <property type="term" value="F:cyclic-guanylate-specific phosphodiesterase activity"/>
    <property type="evidence" value="ECO:0007669"/>
    <property type="project" value="InterPro"/>
</dbReference>
<dbReference type="InterPro" id="IPR029787">
    <property type="entry name" value="Nucleotide_cyclase"/>
</dbReference>
<dbReference type="Pfam" id="PF00990">
    <property type="entry name" value="GGDEF"/>
    <property type="match status" value="1"/>
</dbReference>
<dbReference type="Pfam" id="PF00563">
    <property type="entry name" value="EAL"/>
    <property type="match status" value="1"/>
</dbReference>
<feature type="domain" description="GGDEF" evidence="4">
    <location>
        <begin position="548"/>
        <end position="681"/>
    </location>
</feature>
<dbReference type="Proteomes" id="UP000005090">
    <property type="component" value="Chromosome"/>
</dbReference>
<dbReference type="InterPro" id="IPR001633">
    <property type="entry name" value="EAL_dom"/>
</dbReference>
<reference evidence="5 6" key="1">
    <citation type="journal article" date="2013" name="Genome Announc.">
        <title>Genome Sequence of the Obligate Gammaproteobacterial Methanotroph Methylomicrobium album Strain BG8.</title>
        <authorList>
            <person name="Kits K.D."/>
            <person name="Kalyuzhnaya M.G."/>
            <person name="Klotz M.G."/>
            <person name="Jetten M.S."/>
            <person name="Op den Camp H.J."/>
            <person name="Vuilleumier S."/>
            <person name="Bringel F."/>
            <person name="Dispirito A.A."/>
            <person name="Murrell J.C."/>
            <person name="Bruce D."/>
            <person name="Cheng J.F."/>
            <person name="Copeland A."/>
            <person name="Goodwin L."/>
            <person name="Hauser L."/>
            <person name="Lajus A."/>
            <person name="Land M.L."/>
            <person name="Lapidus A."/>
            <person name="Lucas S."/>
            <person name="Medigue C."/>
            <person name="Pitluck S."/>
            <person name="Woyke T."/>
            <person name="Zeytun A."/>
            <person name="Stein L.Y."/>
        </authorList>
    </citation>
    <scope>NUCLEOTIDE SEQUENCE [LARGE SCALE GENOMIC DNA]</scope>
    <source>
        <strain evidence="5 6">BG8</strain>
    </source>
</reference>
<dbReference type="STRING" id="686340.Metal_2529"/>
<dbReference type="InterPro" id="IPR029150">
    <property type="entry name" value="dCache_3"/>
</dbReference>
<dbReference type="SMART" id="SM00052">
    <property type="entry name" value="EAL"/>
    <property type="match status" value="1"/>
</dbReference>
<accession>H8GIQ6</accession>
<dbReference type="PANTHER" id="PTHR33121:SF79">
    <property type="entry name" value="CYCLIC DI-GMP PHOSPHODIESTERASE PDED-RELATED"/>
    <property type="match status" value="1"/>
</dbReference>
<protein>
    <submittedName>
        <fullName evidence="5">Diguanylate cyclase (GGDEF) domain-containing protein</fullName>
    </submittedName>
</protein>
<dbReference type="Gene3D" id="3.20.20.450">
    <property type="entry name" value="EAL domain"/>
    <property type="match status" value="1"/>
</dbReference>
<keyword evidence="1" id="KW-1133">Transmembrane helix</keyword>
<dbReference type="Pfam" id="PF14827">
    <property type="entry name" value="dCache_3"/>
    <property type="match status" value="1"/>
</dbReference>
<dbReference type="InterPro" id="IPR035919">
    <property type="entry name" value="EAL_sf"/>
</dbReference>
<dbReference type="InterPro" id="IPR050706">
    <property type="entry name" value="Cyclic-di-GMP_PDE-like"/>
</dbReference>
<keyword evidence="1" id="KW-0472">Membrane</keyword>
<dbReference type="AlphaFoldDB" id="H8GIQ6"/>
<dbReference type="CDD" id="cd01949">
    <property type="entry name" value="GGDEF"/>
    <property type="match status" value="1"/>
</dbReference>
<dbReference type="PROSITE" id="PS50887">
    <property type="entry name" value="GGDEF"/>
    <property type="match status" value="1"/>
</dbReference>
<dbReference type="InterPro" id="IPR035965">
    <property type="entry name" value="PAS-like_dom_sf"/>
</dbReference>
<gene>
    <name evidence="5" type="ORF">Metal_2529</name>
</gene>
<dbReference type="SMART" id="SM00267">
    <property type="entry name" value="GGDEF"/>
    <property type="match status" value="1"/>
</dbReference>
<dbReference type="Gene3D" id="3.30.450.20">
    <property type="entry name" value="PAS domain"/>
    <property type="match status" value="1"/>
</dbReference>
<feature type="domain" description="EAL" evidence="3">
    <location>
        <begin position="692"/>
        <end position="935"/>
    </location>
</feature>
<dbReference type="eggNOG" id="COG5001">
    <property type="taxonomic scope" value="Bacteria"/>
</dbReference>
<dbReference type="HOGENOM" id="CLU_000445_70_44_6"/>
<dbReference type="InterPro" id="IPR000160">
    <property type="entry name" value="GGDEF_dom"/>
</dbReference>
<dbReference type="NCBIfam" id="TIGR00254">
    <property type="entry name" value="GGDEF"/>
    <property type="match status" value="1"/>
</dbReference>